<dbReference type="Pfam" id="PF00550">
    <property type="entry name" value="PP-binding"/>
    <property type="match status" value="2"/>
</dbReference>
<dbReference type="InterPro" id="IPR045851">
    <property type="entry name" value="AMP-bd_C_sf"/>
</dbReference>
<dbReference type="CDD" id="cd19545">
    <property type="entry name" value="FUM14_C_NRPS-like"/>
    <property type="match status" value="1"/>
</dbReference>
<dbReference type="InParanoid" id="A0A2T3AW02"/>
<dbReference type="OrthoDB" id="416786at2759"/>
<dbReference type="FunFam" id="3.40.50.12780:FF:000012">
    <property type="entry name" value="Non-ribosomal peptide synthetase"/>
    <property type="match status" value="1"/>
</dbReference>
<dbReference type="NCBIfam" id="TIGR01733">
    <property type="entry name" value="AA-adenyl-dom"/>
    <property type="match status" value="1"/>
</dbReference>
<gene>
    <name evidence="6" type="ORF">M430DRAFT_105883</name>
</gene>
<keyword evidence="7" id="KW-1185">Reference proteome</keyword>
<dbReference type="SUPFAM" id="SSF56801">
    <property type="entry name" value="Acetyl-CoA synthetase-like"/>
    <property type="match status" value="2"/>
</dbReference>
<organism evidence="6 7">
    <name type="scientific">Amorphotheca resinae ATCC 22711</name>
    <dbReference type="NCBI Taxonomy" id="857342"/>
    <lineage>
        <taxon>Eukaryota</taxon>
        <taxon>Fungi</taxon>
        <taxon>Dikarya</taxon>
        <taxon>Ascomycota</taxon>
        <taxon>Pezizomycotina</taxon>
        <taxon>Leotiomycetes</taxon>
        <taxon>Helotiales</taxon>
        <taxon>Amorphothecaceae</taxon>
        <taxon>Amorphotheca</taxon>
    </lineage>
</organism>
<dbReference type="GO" id="GO:0044550">
    <property type="term" value="P:secondary metabolite biosynthetic process"/>
    <property type="evidence" value="ECO:0007669"/>
    <property type="project" value="TreeGrafter"/>
</dbReference>
<keyword evidence="3" id="KW-0436">Ligase</keyword>
<dbReference type="Gene3D" id="3.30.300.30">
    <property type="match status" value="2"/>
</dbReference>
<dbReference type="InterPro" id="IPR025110">
    <property type="entry name" value="AMP-bd_C"/>
</dbReference>
<dbReference type="InterPro" id="IPR042099">
    <property type="entry name" value="ANL_N_sf"/>
</dbReference>
<dbReference type="InterPro" id="IPR000873">
    <property type="entry name" value="AMP-dep_synth/lig_dom"/>
</dbReference>
<dbReference type="InterPro" id="IPR036736">
    <property type="entry name" value="ACP-like_sf"/>
</dbReference>
<dbReference type="GO" id="GO:0043041">
    <property type="term" value="P:amino acid activation for nonribosomal peptide biosynthetic process"/>
    <property type="evidence" value="ECO:0007669"/>
    <property type="project" value="TreeGrafter"/>
</dbReference>
<dbReference type="PANTHER" id="PTHR45527">
    <property type="entry name" value="NONRIBOSOMAL PEPTIDE SYNTHETASE"/>
    <property type="match status" value="1"/>
</dbReference>
<reference evidence="6 7" key="1">
    <citation type="journal article" date="2018" name="New Phytol.">
        <title>Comparative genomics and transcriptomics depict ericoid mycorrhizal fungi as versatile saprotrophs and plant mutualists.</title>
        <authorList>
            <person name="Martino E."/>
            <person name="Morin E."/>
            <person name="Grelet G.A."/>
            <person name="Kuo A."/>
            <person name="Kohler A."/>
            <person name="Daghino S."/>
            <person name="Barry K.W."/>
            <person name="Cichocki N."/>
            <person name="Clum A."/>
            <person name="Dockter R.B."/>
            <person name="Hainaut M."/>
            <person name="Kuo R.C."/>
            <person name="LaButti K."/>
            <person name="Lindahl B.D."/>
            <person name="Lindquist E.A."/>
            <person name="Lipzen A."/>
            <person name="Khouja H.R."/>
            <person name="Magnuson J."/>
            <person name="Murat C."/>
            <person name="Ohm R.A."/>
            <person name="Singer S.W."/>
            <person name="Spatafora J.W."/>
            <person name="Wang M."/>
            <person name="Veneault-Fourrey C."/>
            <person name="Henrissat B."/>
            <person name="Grigoriev I.V."/>
            <person name="Martin F.M."/>
            <person name="Perotto S."/>
        </authorList>
    </citation>
    <scope>NUCLEOTIDE SEQUENCE [LARGE SCALE GENOMIC DNA]</scope>
    <source>
        <strain evidence="6 7">ATCC 22711</strain>
    </source>
</reference>
<protein>
    <recommendedName>
        <fullName evidence="5">Carrier domain-containing protein</fullName>
    </recommendedName>
</protein>
<evidence type="ECO:0000313" key="7">
    <source>
        <dbReference type="Proteomes" id="UP000241818"/>
    </source>
</evidence>
<dbReference type="Gene3D" id="3.30.559.30">
    <property type="entry name" value="Nonribosomal peptide synthetase, condensation domain"/>
    <property type="match status" value="2"/>
</dbReference>
<dbReference type="Gene3D" id="3.30.559.10">
    <property type="entry name" value="Chloramphenicol acetyltransferase-like domain"/>
    <property type="match status" value="2"/>
</dbReference>
<evidence type="ECO:0000256" key="3">
    <source>
        <dbReference type="ARBA" id="ARBA00022598"/>
    </source>
</evidence>
<dbReference type="SUPFAM" id="SSF52777">
    <property type="entry name" value="CoA-dependent acyltransferases"/>
    <property type="match status" value="4"/>
</dbReference>
<dbReference type="GeneID" id="36569120"/>
<evidence type="ECO:0000256" key="4">
    <source>
        <dbReference type="ARBA" id="ARBA00029454"/>
    </source>
</evidence>
<evidence type="ECO:0000256" key="1">
    <source>
        <dbReference type="ARBA" id="ARBA00022450"/>
    </source>
</evidence>
<dbReference type="EMBL" id="KZ679014">
    <property type="protein sequence ID" value="PSS12833.1"/>
    <property type="molecule type" value="Genomic_DNA"/>
</dbReference>
<feature type="domain" description="Carrier" evidence="5">
    <location>
        <begin position="523"/>
        <end position="599"/>
    </location>
</feature>
<dbReference type="RefSeq" id="XP_024718824.1">
    <property type="nucleotide sequence ID" value="XM_024861039.1"/>
</dbReference>
<dbReference type="Pfam" id="PF00668">
    <property type="entry name" value="Condensation"/>
    <property type="match status" value="2"/>
</dbReference>
<evidence type="ECO:0000313" key="6">
    <source>
        <dbReference type="EMBL" id="PSS12833.1"/>
    </source>
</evidence>
<accession>A0A2T3AW02</accession>
<name>A0A2T3AW02_AMORE</name>
<dbReference type="PROSITE" id="PS50075">
    <property type="entry name" value="CARRIER"/>
    <property type="match status" value="2"/>
</dbReference>
<dbReference type="PROSITE" id="PS00455">
    <property type="entry name" value="AMP_BINDING"/>
    <property type="match status" value="2"/>
</dbReference>
<dbReference type="FunFam" id="3.30.300.30:FF:000015">
    <property type="entry name" value="Nonribosomal peptide synthase SidD"/>
    <property type="match status" value="1"/>
</dbReference>
<dbReference type="CDD" id="cd05918">
    <property type="entry name" value="A_NRPS_SidN3_like"/>
    <property type="match status" value="2"/>
</dbReference>
<dbReference type="InterPro" id="IPR020845">
    <property type="entry name" value="AMP-binding_CS"/>
</dbReference>
<dbReference type="SUPFAM" id="SSF47336">
    <property type="entry name" value="ACP-like"/>
    <property type="match status" value="2"/>
</dbReference>
<dbReference type="GO" id="GO:0016874">
    <property type="term" value="F:ligase activity"/>
    <property type="evidence" value="ECO:0007669"/>
    <property type="project" value="UniProtKB-KW"/>
</dbReference>
<evidence type="ECO:0000256" key="2">
    <source>
        <dbReference type="ARBA" id="ARBA00022553"/>
    </source>
</evidence>
<dbReference type="FunFam" id="3.40.50.980:FF:000001">
    <property type="entry name" value="Non-ribosomal peptide synthetase"/>
    <property type="match status" value="1"/>
</dbReference>
<dbReference type="Pfam" id="PF13193">
    <property type="entry name" value="AMP-binding_C"/>
    <property type="match status" value="1"/>
</dbReference>
<dbReference type="STRING" id="857342.A0A2T3AW02"/>
<dbReference type="GO" id="GO:0031177">
    <property type="term" value="F:phosphopantetheine binding"/>
    <property type="evidence" value="ECO:0007669"/>
    <property type="project" value="TreeGrafter"/>
</dbReference>
<dbReference type="InterPro" id="IPR001242">
    <property type="entry name" value="Condensation_dom"/>
</dbReference>
<proteinExistence type="inferred from homology"/>
<comment type="similarity">
    <text evidence="4">Belongs to the NRP synthetase family.</text>
</comment>
<dbReference type="InterPro" id="IPR010071">
    <property type="entry name" value="AA_adenyl_dom"/>
</dbReference>
<dbReference type="Pfam" id="PF00501">
    <property type="entry name" value="AMP-binding"/>
    <property type="match status" value="2"/>
</dbReference>
<dbReference type="Gene3D" id="3.40.50.12780">
    <property type="entry name" value="N-terminal domain of ligase-like"/>
    <property type="match status" value="2"/>
</dbReference>
<keyword evidence="1" id="KW-0596">Phosphopantetheine</keyword>
<keyword evidence="2" id="KW-0597">Phosphoprotein</keyword>
<evidence type="ECO:0000259" key="5">
    <source>
        <dbReference type="PROSITE" id="PS50075"/>
    </source>
</evidence>
<dbReference type="PANTHER" id="PTHR45527:SF1">
    <property type="entry name" value="FATTY ACID SYNTHASE"/>
    <property type="match status" value="1"/>
</dbReference>
<dbReference type="Proteomes" id="UP000241818">
    <property type="component" value="Unassembled WGS sequence"/>
</dbReference>
<dbReference type="GO" id="GO:0005737">
    <property type="term" value="C:cytoplasm"/>
    <property type="evidence" value="ECO:0007669"/>
    <property type="project" value="TreeGrafter"/>
</dbReference>
<dbReference type="InterPro" id="IPR023213">
    <property type="entry name" value="CAT-like_dom_sf"/>
</dbReference>
<dbReference type="InterPro" id="IPR009081">
    <property type="entry name" value="PP-bd_ACP"/>
</dbReference>
<feature type="domain" description="Carrier" evidence="5">
    <location>
        <begin position="1555"/>
        <end position="1631"/>
    </location>
</feature>
<dbReference type="Gene3D" id="1.10.1200.10">
    <property type="entry name" value="ACP-like"/>
    <property type="match status" value="2"/>
</dbReference>
<sequence>MASASEASKSLSLGSSLVQQRDGNLVDMFCQQVALHSEDPAVQFEDERSITFGELNRYANAIAQTIAIRKGTIIPICMDRSPALIACIWAILKSGAAYVILDPDGAVERNAFIVREVEAEIVLVDHNNARTFTNGVVVDNLLERNDLPSLEENTVHEIDSSSPAYIVYTSGSTGKPKGVVLSHVAAANGILNNSLSRGTRLLLFYSPIFSAAQRAILGTLLNGGCLCLARKERLLTSLDEVLNKMKIEAVGLTPSSLSLLRNVETPYLKQIAMTGEAVDADIVETWAARVDLRNSYGLSECTQLNFGRSLTPSSNPRVVGRPKDTTSVFVLSPGTDRLAPFGIPGEICLAGPQLGSGYIKRHEHTAKSFVQNPFGEGKLYRTGDIGLQHPNGDIEILGRKDFQVKIAGQRVELKEIGAVLNDHPHVSAVAVIAAEIDGIKSLVAAIVPSRDIEWSLLLAELRRKLKTSLPAYMHPSYWLPYENMPQNQNDKTDVRSIQRRAQEQGRAGLLKLMRGFQEPLTQAPMTSTELILRNTWAQILNIEPESIQRQDTFANLGGNSMQAIRVVVEIRKAGLLLELSDIFSGQCISELALHVVISLQPTEDLKPYGLLDEPFRSSLIRDGGVDDAYPLTPLQESLVAATLTGNTNYIYQRVFNVGHLELHRLKAAFATVFHKRDIYRTTFQEIVGHLVQIVQNDMELPWSETNQGLEDYKREDLVRGVALGSSFFRVAVLQQSYLVVTMHHALFDFWSHKFLYQDVSALYQSEKLPERPLFRNFVGLLQRLDQSKQQGFWSEYLSAAEKTTLNHAPTGRRIAITKQVPISLSRDCAKLGLTAGAVVYAAWAILLARHTGGTDVCFATTFFGREVSVDNVAEMDGPTLTTVPQRIFVDPESHLIDIATKARDNLWPVIRNSQFGMRRALSAAGHDRNLCDTLVNFLVEDPEAQRDHTQIFRPHGPKPIWQSDYTTLELQEKADSLVVSLSSDMEESRASFVLEQFFTILHYFFENPSSKTAAIDILSPTEHAALQDLAKFSSPKPMMLHERFERIAEESPDLTALEWSNQNSLTYKQLHERSNQLAHYLVERGVSRGQLVPLYLEKSFDAIVAMLAVLKAGAAYVPLSPSNPVERNSYILVETEAQLMISVKGLLPGQTFAVEIVFLDEIDFALYPKTSHRSNATTTDLAYIIYTSGSTGLPKGVKVPHHAGAAAVGSMLDAEGRDRSTWRTIQFANYVFDASVQDIFNTLSSGGTLCMADSDEMLSNLAGVINKMDVRQAILTPTVARMISPEDVPGFETLILGGEPMTRDIIQAWRPRCRLLNVYGPTETSMVVTTKEMAVDSAPGNIGKPFPTVSTMVLEPNSSRFVPYGAIGELCIAGPQVADGYLKKDDLTALNFIIRDQGQTYYRTGDLVRWLPGGELECLGRKDNQVKIAGHRIELGEIEQAMLSSAVVEDCAALVIQSNGKPHLAAFVVYEHGQESLLCDTDDCSKRLEQLKGSFRGLAHYMVPKYVFPFGVFPLLPSRKTDRRQLRRIAESIDPASLPQYSIDRLNTDRPTWQPTVTEEESFLEAAWGKLFNVDRSQLGAKADFFALGGDSISAINLVSLCRSSGYVIQVSEVMNGGILDEMARCLRKVDDLGTTTSLKTYMPPPSLREEVETVGLSMDDIETVFPCPPGQVEFLNQGRRPDQLWVLMTTRAVSPSLDVQEWIACITELTRVNNILRSTFVHLEGHGWLSVVLKSDDLDLSIHKCAAKDKDDIIERELWQYRFEFGRPFIRYLILELEGGVREIAIKMDHALYDGTLLRIFAEHLSAIQQHQEILKHIEFSEFALYHWRADKAKGLEFWKSFLDRYSFQYPNKREPRITSFITHPIDIKIDRFINACKITAPILFQSAFQLWVAKASGSLDVGFDYLLTGRNVELEDPQAINGNCAQFLPFRSRIDPRETLQSYAVNSQADFWKVTEHSSHDLDTIFAAAGHSSVEFRNRSLFLFQPFEPSSGAAPEDAVQWVVMKGSKVRMYQPYALVMEISKTMRGYLMKVMFDESAMSETDAASIGREMERIVQQIVRADGTAQVDSILYGSGPVVVE</sequence>